<proteinExistence type="predicted"/>
<dbReference type="Proteomes" id="UP000789901">
    <property type="component" value="Unassembled WGS sequence"/>
</dbReference>
<reference evidence="1 2" key="1">
    <citation type="submission" date="2021-06" db="EMBL/GenBank/DDBJ databases">
        <authorList>
            <person name="Kallberg Y."/>
            <person name="Tangrot J."/>
            <person name="Rosling A."/>
        </authorList>
    </citation>
    <scope>NUCLEOTIDE SEQUENCE [LARGE SCALE GENOMIC DNA]</scope>
    <source>
        <strain evidence="1 2">120-4 pot B 10/14</strain>
    </source>
</reference>
<dbReference type="EMBL" id="CAJVQB010040369">
    <property type="protein sequence ID" value="CAG8828326.1"/>
    <property type="molecule type" value="Genomic_DNA"/>
</dbReference>
<protein>
    <submittedName>
        <fullName evidence="1">18034_t:CDS:1</fullName>
    </submittedName>
</protein>
<gene>
    <name evidence="1" type="ORF">GMARGA_LOCUS29665</name>
</gene>
<evidence type="ECO:0000313" key="1">
    <source>
        <dbReference type="EMBL" id="CAG8828326.1"/>
    </source>
</evidence>
<feature type="non-terminal residue" evidence="1">
    <location>
        <position position="1"/>
    </location>
</feature>
<comment type="caution">
    <text evidence="1">The sequence shown here is derived from an EMBL/GenBank/DDBJ whole genome shotgun (WGS) entry which is preliminary data.</text>
</comment>
<organism evidence="1 2">
    <name type="scientific">Gigaspora margarita</name>
    <dbReference type="NCBI Taxonomy" id="4874"/>
    <lineage>
        <taxon>Eukaryota</taxon>
        <taxon>Fungi</taxon>
        <taxon>Fungi incertae sedis</taxon>
        <taxon>Mucoromycota</taxon>
        <taxon>Glomeromycotina</taxon>
        <taxon>Glomeromycetes</taxon>
        <taxon>Diversisporales</taxon>
        <taxon>Gigasporaceae</taxon>
        <taxon>Gigaspora</taxon>
    </lineage>
</organism>
<keyword evidence="2" id="KW-1185">Reference proteome</keyword>
<evidence type="ECO:0000313" key="2">
    <source>
        <dbReference type="Proteomes" id="UP000789901"/>
    </source>
</evidence>
<accession>A0ABN7WDV9</accession>
<sequence length="67" mass="7488">NRKVINDSKGSKDELPILEAFESADAIIPTLSTELPICSKDKLTSKLLNFNNLSKPINSSLFRLQNR</sequence>
<name>A0ABN7WDV9_GIGMA</name>